<dbReference type="EMBL" id="CP059851">
    <property type="protein sequence ID" value="QMW24009.1"/>
    <property type="molecule type" value="Genomic_DNA"/>
</dbReference>
<dbReference type="GO" id="GO:0046872">
    <property type="term" value="F:metal ion binding"/>
    <property type="evidence" value="ECO:0007669"/>
    <property type="project" value="UniProtKB-KW"/>
</dbReference>
<protein>
    <submittedName>
        <fullName evidence="9">Molybdenum cofactor guanylyltransferase</fullName>
    </submittedName>
</protein>
<evidence type="ECO:0000256" key="5">
    <source>
        <dbReference type="ARBA" id="ARBA00022842"/>
    </source>
</evidence>
<evidence type="ECO:0000256" key="4">
    <source>
        <dbReference type="ARBA" id="ARBA00022741"/>
    </source>
</evidence>
<dbReference type="SUPFAM" id="SSF53448">
    <property type="entry name" value="Nucleotide-diphospho-sugar transferases"/>
    <property type="match status" value="1"/>
</dbReference>
<feature type="domain" description="MobA-like NTP transferase" evidence="8">
    <location>
        <begin position="5"/>
        <end position="130"/>
    </location>
</feature>
<accession>A0A7G5IKW7</accession>
<keyword evidence="2 9" id="KW-0808">Transferase</keyword>
<evidence type="ECO:0000256" key="6">
    <source>
        <dbReference type="ARBA" id="ARBA00023134"/>
    </source>
</evidence>
<keyword evidence="9" id="KW-0548">Nucleotidyltransferase</keyword>
<reference evidence="9 10" key="1">
    <citation type="submission" date="2020-07" db="EMBL/GenBank/DDBJ databases">
        <title>Complete genome sequence for Sandaracinobacter sp. M6.</title>
        <authorList>
            <person name="Tang Y."/>
            <person name="Liu Q."/>
            <person name="Guo Z."/>
            <person name="Lei P."/>
            <person name="Huang B."/>
        </authorList>
    </citation>
    <scope>NUCLEOTIDE SEQUENCE [LARGE SCALE GENOMIC DNA]</scope>
    <source>
        <strain evidence="9 10">M6</strain>
    </source>
</reference>
<dbReference type="AlphaFoldDB" id="A0A7G5IKW7"/>
<dbReference type="InterPro" id="IPR025877">
    <property type="entry name" value="MobA-like_NTP_Trfase"/>
</dbReference>
<evidence type="ECO:0000256" key="7">
    <source>
        <dbReference type="ARBA" id="ARBA00023150"/>
    </source>
</evidence>
<dbReference type="KEGG" id="sand:H3309_05970"/>
<dbReference type="Proteomes" id="UP000515292">
    <property type="component" value="Chromosome"/>
</dbReference>
<sequence length="170" mass="17849">MRILGAIFAGGQSSRFGSDKAVALLDGKPLLQHVVDALAPQVAVVGVVGRGWPDCTRIEDWPEPGLGPLGALCGALRFAAAHGFDAVLSAGCDQPDLPPTLAALLRPGPAVIANHWLVGLWPSSLASLAEQQLSRDQRAMRRWAAVCGARPVAAAIGRNINDYDQVTHPH</sequence>
<evidence type="ECO:0000313" key="9">
    <source>
        <dbReference type="EMBL" id="QMW24009.1"/>
    </source>
</evidence>
<organism evidence="9 10">
    <name type="scientific">Sandaracinobacteroides saxicola</name>
    <dbReference type="NCBI Taxonomy" id="2759707"/>
    <lineage>
        <taxon>Bacteria</taxon>
        <taxon>Pseudomonadati</taxon>
        <taxon>Pseudomonadota</taxon>
        <taxon>Alphaproteobacteria</taxon>
        <taxon>Sphingomonadales</taxon>
        <taxon>Sphingosinicellaceae</taxon>
        <taxon>Sandaracinobacteroides</taxon>
    </lineage>
</organism>
<dbReference type="Pfam" id="PF12804">
    <property type="entry name" value="NTP_transf_3"/>
    <property type="match status" value="1"/>
</dbReference>
<keyword evidence="10" id="KW-1185">Reference proteome</keyword>
<dbReference type="InterPro" id="IPR029044">
    <property type="entry name" value="Nucleotide-diphossugar_trans"/>
</dbReference>
<evidence type="ECO:0000259" key="8">
    <source>
        <dbReference type="Pfam" id="PF12804"/>
    </source>
</evidence>
<dbReference type="PANTHER" id="PTHR19136">
    <property type="entry name" value="MOLYBDENUM COFACTOR GUANYLYLTRANSFERASE"/>
    <property type="match status" value="1"/>
</dbReference>
<dbReference type="GO" id="GO:1902758">
    <property type="term" value="P:bis(molybdopterin guanine dinucleotide)molybdenum biosynthetic process"/>
    <property type="evidence" value="ECO:0007669"/>
    <property type="project" value="TreeGrafter"/>
</dbReference>
<name>A0A7G5IKW7_9SPHN</name>
<keyword evidence="6" id="KW-0342">GTP-binding</keyword>
<keyword evidence="5" id="KW-0460">Magnesium</keyword>
<dbReference type="CDD" id="cd02503">
    <property type="entry name" value="MobA"/>
    <property type="match status" value="1"/>
</dbReference>
<proteinExistence type="predicted"/>
<evidence type="ECO:0000256" key="3">
    <source>
        <dbReference type="ARBA" id="ARBA00022723"/>
    </source>
</evidence>
<dbReference type="PANTHER" id="PTHR19136:SF81">
    <property type="entry name" value="MOLYBDENUM COFACTOR GUANYLYLTRANSFERASE"/>
    <property type="match status" value="1"/>
</dbReference>
<keyword evidence="1" id="KW-0963">Cytoplasm</keyword>
<keyword evidence="4" id="KW-0547">Nucleotide-binding</keyword>
<gene>
    <name evidence="9" type="ORF">H3309_05970</name>
</gene>
<dbReference type="RefSeq" id="WP_182297832.1">
    <property type="nucleotide sequence ID" value="NZ_CP059851.1"/>
</dbReference>
<keyword evidence="7" id="KW-0501">Molybdenum cofactor biosynthesis</keyword>
<evidence type="ECO:0000313" key="10">
    <source>
        <dbReference type="Proteomes" id="UP000515292"/>
    </source>
</evidence>
<dbReference type="GO" id="GO:0005525">
    <property type="term" value="F:GTP binding"/>
    <property type="evidence" value="ECO:0007669"/>
    <property type="project" value="UniProtKB-KW"/>
</dbReference>
<evidence type="ECO:0000256" key="1">
    <source>
        <dbReference type="ARBA" id="ARBA00022490"/>
    </source>
</evidence>
<dbReference type="GO" id="GO:0016779">
    <property type="term" value="F:nucleotidyltransferase activity"/>
    <property type="evidence" value="ECO:0007669"/>
    <property type="project" value="UniProtKB-KW"/>
</dbReference>
<dbReference type="Gene3D" id="3.90.550.10">
    <property type="entry name" value="Spore Coat Polysaccharide Biosynthesis Protein SpsA, Chain A"/>
    <property type="match status" value="1"/>
</dbReference>
<evidence type="ECO:0000256" key="2">
    <source>
        <dbReference type="ARBA" id="ARBA00022679"/>
    </source>
</evidence>
<keyword evidence="3" id="KW-0479">Metal-binding</keyword>
<dbReference type="InterPro" id="IPR013482">
    <property type="entry name" value="Molybde_CF_guanTrfase"/>
</dbReference>